<evidence type="ECO:0000256" key="5">
    <source>
        <dbReference type="RuleBase" id="RU003910"/>
    </source>
</evidence>
<dbReference type="Pfam" id="PF01084">
    <property type="entry name" value="Ribosomal_S18"/>
    <property type="match status" value="1"/>
</dbReference>
<comment type="subunit">
    <text evidence="4">Part of the 30S ribosomal subunit. Forms a tight heterodimer with protein bS6.</text>
</comment>
<sequence length="96" mass="11268">MISNGRGGPPRKRRRKARLKRKLKCRFCPDGCDRSPRPVYVDYKDLRTLKMMLSRDGHILGRKRSGTCAKYQHAVRRAVHRARFIGLLPFVNREHP</sequence>
<dbReference type="HAMAP" id="MF_00270">
    <property type="entry name" value="Ribosomal_bS18"/>
    <property type="match status" value="1"/>
</dbReference>
<dbReference type="SUPFAM" id="SSF46911">
    <property type="entry name" value="Ribosomal protein S18"/>
    <property type="match status" value="1"/>
</dbReference>
<organism evidence="7 8">
    <name type="scientific">Symmachiella dynata</name>
    <dbReference type="NCBI Taxonomy" id="2527995"/>
    <lineage>
        <taxon>Bacteria</taxon>
        <taxon>Pseudomonadati</taxon>
        <taxon>Planctomycetota</taxon>
        <taxon>Planctomycetia</taxon>
        <taxon>Planctomycetales</taxon>
        <taxon>Planctomycetaceae</taxon>
        <taxon>Symmachiella</taxon>
    </lineage>
</organism>
<dbReference type="Gene3D" id="4.10.640.10">
    <property type="entry name" value="Ribosomal protein S18"/>
    <property type="match status" value="1"/>
</dbReference>
<name>A0A517ZIF7_9PLAN</name>
<evidence type="ECO:0000256" key="6">
    <source>
        <dbReference type="SAM" id="MobiDB-lite"/>
    </source>
</evidence>
<feature type="compositionally biased region" description="Basic residues" evidence="6">
    <location>
        <begin position="9"/>
        <end position="20"/>
    </location>
</feature>
<keyword evidence="3 4" id="KW-0687">Ribonucleoprotein</keyword>
<keyword evidence="8" id="KW-1185">Reference proteome</keyword>
<evidence type="ECO:0000256" key="1">
    <source>
        <dbReference type="ARBA" id="ARBA00005589"/>
    </source>
</evidence>
<dbReference type="NCBIfam" id="TIGR00165">
    <property type="entry name" value="S18"/>
    <property type="match status" value="1"/>
</dbReference>
<feature type="region of interest" description="Disordered" evidence="6">
    <location>
        <begin position="1"/>
        <end position="20"/>
    </location>
</feature>
<dbReference type="Proteomes" id="UP000319383">
    <property type="component" value="Chromosome"/>
</dbReference>
<accession>A0A517ZIF7</accession>
<dbReference type="GO" id="GO:0003735">
    <property type="term" value="F:structural constituent of ribosome"/>
    <property type="evidence" value="ECO:0007669"/>
    <property type="project" value="InterPro"/>
</dbReference>
<dbReference type="AlphaFoldDB" id="A0A517ZIF7"/>
<dbReference type="KEGG" id="sdyn:Mal52_07110"/>
<dbReference type="EMBL" id="CP036276">
    <property type="protein sequence ID" value="QDU42255.1"/>
    <property type="molecule type" value="Genomic_DNA"/>
</dbReference>
<evidence type="ECO:0000256" key="2">
    <source>
        <dbReference type="ARBA" id="ARBA00022980"/>
    </source>
</evidence>
<gene>
    <name evidence="4 7" type="primary">rpsR</name>
    <name evidence="7" type="ORF">Mal52_07110</name>
</gene>
<evidence type="ECO:0000256" key="4">
    <source>
        <dbReference type="HAMAP-Rule" id="MF_00270"/>
    </source>
</evidence>
<dbReference type="InterPro" id="IPR001648">
    <property type="entry name" value="Ribosomal_bS18"/>
</dbReference>
<dbReference type="RefSeq" id="WP_145374325.1">
    <property type="nucleotide sequence ID" value="NZ_CAXBED010000005.1"/>
</dbReference>
<dbReference type="InterPro" id="IPR036870">
    <property type="entry name" value="Ribosomal_bS18_sf"/>
</dbReference>
<protein>
    <recommendedName>
        <fullName evidence="4">Small ribosomal subunit protein bS18</fullName>
    </recommendedName>
</protein>
<dbReference type="PANTHER" id="PTHR13479">
    <property type="entry name" value="30S RIBOSOMAL PROTEIN S18"/>
    <property type="match status" value="1"/>
</dbReference>
<proteinExistence type="inferred from homology"/>
<reference evidence="7 8" key="1">
    <citation type="submission" date="2019-02" db="EMBL/GenBank/DDBJ databases">
        <title>Deep-cultivation of Planctomycetes and their phenomic and genomic characterization uncovers novel biology.</title>
        <authorList>
            <person name="Wiegand S."/>
            <person name="Jogler M."/>
            <person name="Boedeker C."/>
            <person name="Pinto D."/>
            <person name="Vollmers J."/>
            <person name="Rivas-Marin E."/>
            <person name="Kohn T."/>
            <person name="Peeters S.H."/>
            <person name="Heuer A."/>
            <person name="Rast P."/>
            <person name="Oberbeckmann S."/>
            <person name="Bunk B."/>
            <person name="Jeske O."/>
            <person name="Meyerdierks A."/>
            <person name="Storesund J.E."/>
            <person name="Kallscheuer N."/>
            <person name="Luecker S."/>
            <person name="Lage O.M."/>
            <person name="Pohl T."/>
            <person name="Merkel B.J."/>
            <person name="Hornburger P."/>
            <person name="Mueller R.-W."/>
            <person name="Bruemmer F."/>
            <person name="Labrenz M."/>
            <person name="Spormann A.M."/>
            <person name="Op den Camp H."/>
            <person name="Overmann J."/>
            <person name="Amann R."/>
            <person name="Jetten M.S.M."/>
            <person name="Mascher T."/>
            <person name="Medema M.H."/>
            <person name="Devos D.P."/>
            <person name="Kaster A.-K."/>
            <person name="Ovreas L."/>
            <person name="Rohde M."/>
            <person name="Galperin M.Y."/>
            <person name="Jogler C."/>
        </authorList>
    </citation>
    <scope>NUCLEOTIDE SEQUENCE [LARGE SCALE GENOMIC DNA]</scope>
    <source>
        <strain evidence="7 8">Mal52</strain>
    </source>
</reference>
<dbReference type="OrthoDB" id="9812008at2"/>
<evidence type="ECO:0000313" key="7">
    <source>
        <dbReference type="EMBL" id="QDU42255.1"/>
    </source>
</evidence>
<dbReference type="GO" id="GO:0070181">
    <property type="term" value="F:small ribosomal subunit rRNA binding"/>
    <property type="evidence" value="ECO:0007669"/>
    <property type="project" value="TreeGrafter"/>
</dbReference>
<dbReference type="PRINTS" id="PR00974">
    <property type="entry name" value="RIBOSOMALS18"/>
</dbReference>
<dbReference type="PANTHER" id="PTHR13479:SF40">
    <property type="entry name" value="SMALL RIBOSOMAL SUBUNIT PROTEIN BS18M"/>
    <property type="match status" value="1"/>
</dbReference>
<evidence type="ECO:0000256" key="3">
    <source>
        <dbReference type="ARBA" id="ARBA00023274"/>
    </source>
</evidence>
<comment type="similarity">
    <text evidence="1 4 5">Belongs to the bacterial ribosomal protein bS18 family.</text>
</comment>
<keyword evidence="2 4" id="KW-0689">Ribosomal protein</keyword>
<keyword evidence="4" id="KW-0699">rRNA-binding</keyword>
<dbReference type="GO" id="GO:0022627">
    <property type="term" value="C:cytosolic small ribosomal subunit"/>
    <property type="evidence" value="ECO:0007669"/>
    <property type="project" value="TreeGrafter"/>
</dbReference>
<keyword evidence="4" id="KW-0694">RNA-binding</keyword>
<dbReference type="GO" id="GO:0006412">
    <property type="term" value="P:translation"/>
    <property type="evidence" value="ECO:0007669"/>
    <property type="project" value="UniProtKB-UniRule"/>
</dbReference>
<comment type="function">
    <text evidence="4">Binds as a heterodimer with protein bS6 to the central domain of the 16S rRNA, where it helps stabilize the platform of the 30S subunit.</text>
</comment>
<evidence type="ECO:0000313" key="8">
    <source>
        <dbReference type="Proteomes" id="UP000319383"/>
    </source>
</evidence>